<gene>
    <name evidence="1" type="ORF">RJT34_28793</name>
</gene>
<evidence type="ECO:0000313" key="2">
    <source>
        <dbReference type="Proteomes" id="UP001359559"/>
    </source>
</evidence>
<sequence>MAEYYLALYETLSDTNLRKKNHKNYGTSQAYASPFNDGSRVHGLCPSGGRRHMPRGTLGTCRSVEAPVEELVRGSIKWSTVGVSSNRKIEAVVLF</sequence>
<proteinExistence type="predicted"/>
<organism evidence="1 2">
    <name type="scientific">Clitoria ternatea</name>
    <name type="common">Butterfly pea</name>
    <dbReference type="NCBI Taxonomy" id="43366"/>
    <lineage>
        <taxon>Eukaryota</taxon>
        <taxon>Viridiplantae</taxon>
        <taxon>Streptophyta</taxon>
        <taxon>Embryophyta</taxon>
        <taxon>Tracheophyta</taxon>
        <taxon>Spermatophyta</taxon>
        <taxon>Magnoliopsida</taxon>
        <taxon>eudicotyledons</taxon>
        <taxon>Gunneridae</taxon>
        <taxon>Pentapetalae</taxon>
        <taxon>rosids</taxon>
        <taxon>fabids</taxon>
        <taxon>Fabales</taxon>
        <taxon>Fabaceae</taxon>
        <taxon>Papilionoideae</taxon>
        <taxon>50 kb inversion clade</taxon>
        <taxon>NPAAA clade</taxon>
        <taxon>indigoferoid/millettioid clade</taxon>
        <taxon>Phaseoleae</taxon>
        <taxon>Clitoria</taxon>
    </lineage>
</organism>
<dbReference type="AlphaFoldDB" id="A0AAN9ICS5"/>
<protein>
    <submittedName>
        <fullName evidence="1">Uncharacterized protein</fullName>
    </submittedName>
</protein>
<reference evidence="1 2" key="1">
    <citation type="submission" date="2024-01" db="EMBL/GenBank/DDBJ databases">
        <title>The genomes of 5 underutilized Papilionoideae crops provide insights into root nodulation and disease resistance.</title>
        <authorList>
            <person name="Yuan L."/>
        </authorList>
    </citation>
    <scope>NUCLEOTIDE SEQUENCE [LARGE SCALE GENOMIC DNA]</scope>
    <source>
        <strain evidence="1">LY-2023</strain>
        <tissue evidence="1">Leaf</tissue>
    </source>
</reference>
<keyword evidence="2" id="KW-1185">Reference proteome</keyword>
<dbReference type="EMBL" id="JAYKXN010000007">
    <property type="protein sequence ID" value="KAK7272290.1"/>
    <property type="molecule type" value="Genomic_DNA"/>
</dbReference>
<comment type="caution">
    <text evidence="1">The sequence shown here is derived from an EMBL/GenBank/DDBJ whole genome shotgun (WGS) entry which is preliminary data.</text>
</comment>
<accession>A0AAN9ICS5</accession>
<evidence type="ECO:0000313" key="1">
    <source>
        <dbReference type="EMBL" id="KAK7272290.1"/>
    </source>
</evidence>
<dbReference type="Proteomes" id="UP001359559">
    <property type="component" value="Unassembled WGS sequence"/>
</dbReference>
<name>A0AAN9ICS5_CLITE</name>